<dbReference type="FunFam" id="3.40.605.10:FF:000001">
    <property type="entry name" value="Aldehyde dehydrogenase 1"/>
    <property type="match status" value="1"/>
</dbReference>
<dbReference type="InterPro" id="IPR016161">
    <property type="entry name" value="Ald_DH/histidinol_DH"/>
</dbReference>
<feature type="domain" description="Aldehyde dehydrogenase" evidence="4">
    <location>
        <begin position="25"/>
        <end position="489"/>
    </location>
</feature>
<evidence type="ECO:0000256" key="1">
    <source>
        <dbReference type="ARBA" id="ARBA00009986"/>
    </source>
</evidence>
<dbReference type="Gene3D" id="3.40.605.10">
    <property type="entry name" value="Aldehyde Dehydrogenase, Chain A, domain 1"/>
    <property type="match status" value="1"/>
</dbReference>
<evidence type="ECO:0000256" key="3">
    <source>
        <dbReference type="ARBA" id="ARBA00023097"/>
    </source>
</evidence>
<dbReference type="InterPro" id="IPR016160">
    <property type="entry name" value="Ald_DH_CS_CYS"/>
</dbReference>
<dbReference type="PROSITE" id="PS00070">
    <property type="entry name" value="ALDEHYDE_DEHYDR_CYS"/>
    <property type="match status" value="1"/>
</dbReference>
<dbReference type="InterPro" id="IPR016162">
    <property type="entry name" value="Ald_DH_N"/>
</dbReference>
<comment type="caution">
    <text evidence="5">The sequence shown here is derived from an EMBL/GenBank/DDBJ whole genome shotgun (WGS) entry which is preliminary data.</text>
</comment>
<dbReference type="PANTHER" id="PTHR11699">
    <property type="entry name" value="ALDEHYDE DEHYDROGENASE-RELATED"/>
    <property type="match status" value="1"/>
</dbReference>
<dbReference type="FunFam" id="3.40.309.10:FF:000012">
    <property type="entry name" value="Betaine aldehyde dehydrogenase"/>
    <property type="match status" value="1"/>
</dbReference>
<dbReference type="OrthoDB" id="9812625at2"/>
<keyword evidence="3" id="KW-0558">Oxidation</keyword>
<dbReference type="GO" id="GO:0004030">
    <property type="term" value="F:aldehyde dehydrogenase [NAD(P)+] activity"/>
    <property type="evidence" value="ECO:0007669"/>
    <property type="project" value="UniProtKB-ARBA"/>
</dbReference>
<keyword evidence="2" id="KW-0560">Oxidoreductase</keyword>
<evidence type="ECO:0000256" key="2">
    <source>
        <dbReference type="ARBA" id="ARBA00023002"/>
    </source>
</evidence>
<keyword evidence="6" id="KW-1185">Reference proteome</keyword>
<dbReference type="SUPFAM" id="SSF53720">
    <property type="entry name" value="ALDH-like"/>
    <property type="match status" value="1"/>
</dbReference>
<dbReference type="EMBL" id="RCTF01000014">
    <property type="protein sequence ID" value="RLP75862.1"/>
    <property type="molecule type" value="Genomic_DNA"/>
</dbReference>
<organism evidence="5 6">
    <name type="scientific">Xanthobacter tagetidis</name>
    <dbReference type="NCBI Taxonomy" id="60216"/>
    <lineage>
        <taxon>Bacteria</taxon>
        <taxon>Pseudomonadati</taxon>
        <taxon>Pseudomonadota</taxon>
        <taxon>Alphaproteobacteria</taxon>
        <taxon>Hyphomicrobiales</taxon>
        <taxon>Xanthobacteraceae</taxon>
        <taxon>Xanthobacter</taxon>
    </lineage>
</organism>
<gene>
    <name evidence="5" type="ORF">D9R14_16360</name>
</gene>
<reference evidence="5 6" key="1">
    <citation type="submission" date="2018-10" db="EMBL/GenBank/DDBJ databases">
        <title>Xanthobacter tagetidis genome sequencing and assembly.</title>
        <authorList>
            <person name="Maclea K.S."/>
            <person name="Goen A.E."/>
            <person name="Fatima S.A."/>
        </authorList>
    </citation>
    <scope>NUCLEOTIDE SEQUENCE [LARGE SCALE GENOMIC DNA]</scope>
    <source>
        <strain evidence="5 6">ATCC 700314</strain>
    </source>
</reference>
<evidence type="ECO:0000259" key="4">
    <source>
        <dbReference type="Pfam" id="PF00171"/>
    </source>
</evidence>
<dbReference type="Gene3D" id="3.40.309.10">
    <property type="entry name" value="Aldehyde Dehydrogenase, Chain A, domain 2"/>
    <property type="match status" value="1"/>
</dbReference>
<name>A0A3L7A910_9HYPH</name>
<dbReference type="Proteomes" id="UP000269692">
    <property type="component" value="Unassembled WGS sequence"/>
</dbReference>
<proteinExistence type="inferred from homology"/>
<dbReference type="RefSeq" id="WP_121624420.1">
    <property type="nucleotide sequence ID" value="NZ_JACIIW010000003.1"/>
</dbReference>
<dbReference type="Pfam" id="PF00171">
    <property type="entry name" value="Aldedh"/>
    <property type="match status" value="1"/>
</dbReference>
<evidence type="ECO:0000313" key="5">
    <source>
        <dbReference type="EMBL" id="RLP75862.1"/>
    </source>
</evidence>
<comment type="similarity">
    <text evidence="1">Belongs to the aldehyde dehydrogenase family.</text>
</comment>
<dbReference type="InterPro" id="IPR016163">
    <property type="entry name" value="Ald_DH_C"/>
</dbReference>
<dbReference type="InterPro" id="IPR015590">
    <property type="entry name" value="Aldehyde_DH_dom"/>
</dbReference>
<protein>
    <submittedName>
        <fullName evidence="5">Aldehyde dehydrogenase</fullName>
    </submittedName>
</protein>
<evidence type="ECO:0000313" key="6">
    <source>
        <dbReference type="Proteomes" id="UP000269692"/>
    </source>
</evidence>
<accession>A0A3L7A910</accession>
<sequence>MAVAERAADLNPAFRTEAFIDGAFVPAASGRTFSAVNPANGKVLAEVAACDAQDVDRAVKAARRAFEDRRWAGLRPLDRKRTLQRFAELIRANREELALTETLNMGKPISDARAIDARAAADCFAYYGECADKVYGEVAPTTLENLALILREAIGVVGAVVPWNFPMIMAAWKVAPALAMGNSVVLKPAEESPLTALRLAELAQEAGIPDGVFNVVPGLGTEAGKALGLHMDVDAIAFTGSTEVGRYFMRYSADSNLKRVYLELGGKTAFVVAHDVSDLDAVAEAVAGGIFFNQGEMCTAASRLLVDNRIRADLVARVAALAPRWMPADPLDPSAPAGAVVSREHQQRILKAIDGGLKEGARLVAGGTAVREDSGGAFVAPTVFDDVAPSSSLAQQEIFGPVLSVIGFDGLDEAVEIANGTVYGLGASVWSADLGAAHKVARRFKAGVVYVNCFDADDITTPFGGVKQSGFGRDKSLHALEKYSDLKTVWTRL</sequence>
<dbReference type="AlphaFoldDB" id="A0A3L7A910"/>
<dbReference type="CDD" id="cd07112">
    <property type="entry name" value="ALDH_GABALDH-PuuC"/>
    <property type="match status" value="1"/>
</dbReference>